<dbReference type="OrthoDB" id="424012at2759"/>
<dbReference type="SUPFAM" id="SSF52768">
    <property type="entry name" value="Arginase/deacetylase"/>
    <property type="match status" value="1"/>
</dbReference>
<reference evidence="2" key="2">
    <citation type="submission" date="2020-11" db="EMBL/GenBank/DDBJ databases">
        <authorList>
            <person name="Cecchin M."/>
            <person name="Marcolungo L."/>
            <person name="Rossato M."/>
            <person name="Girolomoni L."/>
            <person name="Cosentino E."/>
            <person name="Cuine S."/>
            <person name="Li-Beisson Y."/>
            <person name="Delledonne M."/>
            <person name="Ballottari M."/>
        </authorList>
    </citation>
    <scope>NUCLEOTIDE SEQUENCE</scope>
    <source>
        <strain evidence="2">211/11P</strain>
        <tissue evidence="2">Whole cell</tissue>
    </source>
</reference>
<dbReference type="InterPro" id="IPR000286">
    <property type="entry name" value="HDACs"/>
</dbReference>
<keyword evidence="3" id="KW-1185">Reference proteome</keyword>
<dbReference type="PANTHER" id="PTHR10625:SF11">
    <property type="entry name" value="HISTONE DEACETYLASE 14, CHLOROPLASTIC"/>
    <property type="match status" value="1"/>
</dbReference>
<dbReference type="EMBL" id="SIDB01000002">
    <property type="protein sequence ID" value="KAI3436510.1"/>
    <property type="molecule type" value="Genomic_DNA"/>
</dbReference>
<dbReference type="Proteomes" id="UP001055712">
    <property type="component" value="Unassembled WGS sequence"/>
</dbReference>
<dbReference type="GO" id="GO:0004407">
    <property type="term" value="F:histone deacetylase activity"/>
    <property type="evidence" value="ECO:0007669"/>
    <property type="project" value="TreeGrafter"/>
</dbReference>
<protein>
    <recommendedName>
        <fullName evidence="1">Histone deacetylase domain-containing protein</fullName>
    </recommendedName>
</protein>
<name>A0A9D4TWI4_CHLVU</name>
<dbReference type="CDD" id="cd09992">
    <property type="entry name" value="HDAC_classII"/>
    <property type="match status" value="1"/>
</dbReference>
<organism evidence="2 3">
    <name type="scientific">Chlorella vulgaris</name>
    <name type="common">Green alga</name>
    <dbReference type="NCBI Taxonomy" id="3077"/>
    <lineage>
        <taxon>Eukaryota</taxon>
        <taxon>Viridiplantae</taxon>
        <taxon>Chlorophyta</taxon>
        <taxon>core chlorophytes</taxon>
        <taxon>Trebouxiophyceae</taxon>
        <taxon>Chlorellales</taxon>
        <taxon>Chlorellaceae</taxon>
        <taxon>Chlorella clade</taxon>
        <taxon>Chlorella</taxon>
    </lineage>
</organism>
<feature type="domain" description="Histone deacetylase" evidence="1">
    <location>
        <begin position="48"/>
        <end position="353"/>
    </location>
</feature>
<evidence type="ECO:0000313" key="2">
    <source>
        <dbReference type="EMBL" id="KAI3436510.1"/>
    </source>
</evidence>
<gene>
    <name evidence="2" type="ORF">D9Q98_005927</name>
</gene>
<dbReference type="GO" id="GO:0000118">
    <property type="term" value="C:histone deacetylase complex"/>
    <property type="evidence" value="ECO:0007669"/>
    <property type="project" value="TreeGrafter"/>
</dbReference>
<reference evidence="2" key="1">
    <citation type="journal article" date="2019" name="Plant J.">
        <title>Chlorella vulgaris genome assembly and annotation reveals the molecular basis for metabolic acclimation to high light conditions.</title>
        <authorList>
            <person name="Cecchin M."/>
            <person name="Marcolungo L."/>
            <person name="Rossato M."/>
            <person name="Girolomoni L."/>
            <person name="Cosentino E."/>
            <person name="Cuine S."/>
            <person name="Li-Beisson Y."/>
            <person name="Delledonne M."/>
            <person name="Ballottari M."/>
        </authorList>
    </citation>
    <scope>NUCLEOTIDE SEQUENCE</scope>
    <source>
        <strain evidence="2">211/11P</strain>
    </source>
</reference>
<evidence type="ECO:0000313" key="3">
    <source>
        <dbReference type="Proteomes" id="UP001055712"/>
    </source>
</evidence>
<dbReference type="PANTHER" id="PTHR10625">
    <property type="entry name" value="HISTONE DEACETYLASE HDAC1-RELATED"/>
    <property type="match status" value="1"/>
</dbReference>
<evidence type="ECO:0000259" key="1">
    <source>
        <dbReference type="Pfam" id="PF00850"/>
    </source>
</evidence>
<sequence>MRAAHSGNTGVAAAAQSSGAVLLPPASLTAARLLYATAGAAGHDSPGHPECAARVPAILEALETHGLTARSSGVLELTGFSAAPRPAVQLVHAAGYVAGLERASATSAERERAIDLDGSTYCTASTSSDACLAAGAAIALVDNVVAASRLSADPSAVPAGFAVCRPPGHHCLANEPMGFCLLGNVAIAARHAQTQHGLQRVMIFDWDVHHGNGTQAIFEHDPDVLFISSHQAGIYPSTGKASEVGTGDGEGATINLPLPGDSGHEAMLAAFDEVVAPAAQRFQPDILLVSAGYDAHWRDPLAGLQCRSSTFHALGHRAKLLADELPSCRGRLVMLLEGGYDLKALGESVANTFLGVLGEAAADNFNPALLRDEPMDKVQQVLREARRVHGL</sequence>
<proteinExistence type="predicted"/>
<dbReference type="GO" id="GO:0005737">
    <property type="term" value="C:cytoplasm"/>
    <property type="evidence" value="ECO:0007669"/>
    <property type="project" value="TreeGrafter"/>
</dbReference>
<dbReference type="Pfam" id="PF00850">
    <property type="entry name" value="Hist_deacetyl"/>
    <property type="match status" value="1"/>
</dbReference>
<dbReference type="PRINTS" id="PR01270">
    <property type="entry name" value="HDASUPER"/>
</dbReference>
<dbReference type="InterPro" id="IPR037138">
    <property type="entry name" value="His_deacetylse_dom_sf"/>
</dbReference>
<comment type="caution">
    <text evidence="2">The sequence shown here is derived from an EMBL/GenBank/DDBJ whole genome shotgun (WGS) entry which is preliminary data.</text>
</comment>
<dbReference type="AlphaFoldDB" id="A0A9D4TWI4"/>
<dbReference type="InterPro" id="IPR023696">
    <property type="entry name" value="Ureohydrolase_dom_sf"/>
</dbReference>
<dbReference type="Gene3D" id="3.40.800.20">
    <property type="entry name" value="Histone deacetylase domain"/>
    <property type="match status" value="1"/>
</dbReference>
<accession>A0A9D4TWI4</accession>
<dbReference type="InterPro" id="IPR023801">
    <property type="entry name" value="His_deacetylse_dom"/>
</dbReference>
<dbReference type="GO" id="GO:0040029">
    <property type="term" value="P:epigenetic regulation of gene expression"/>
    <property type="evidence" value="ECO:0007669"/>
    <property type="project" value="TreeGrafter"/>
</dbReference>